<keyword evidence="3" id="KW-1185">Reference proteome</keyword>
<organism evidence="2 3">
    <name type="scientific">Flavobacterium frigoritolerans</name>
    <dbReference type="NCBI Taxonomy" id="2987686"/>
    <lineage>
        <taxon>Bacteria</taxon>
        <taxon>Pseudomonadati</taxon>
        <taxon>Bacteroidota</taxon>
        <taxon>Flavobacteriia</taxon>
        <taxon>Flavobacteriales</taxon>
        <taxon>Flavobacteriaceae</taxon>
        <taxon>Flavobacterium</taxon>
    </lineage>
</organism>
<dbReference type="AlphaFoldDB" id="A0A9X2ZMT6"/>
<dbReference type="RefSeq" id="WP_264286606.1">
    <property type="nucleotide sequence ID" value="NZ_JAOZEV010000005.1"/>
</dbReference>
<dbReference type="EMBL" id="JAOZEV010000005">
    <property type="protein sequence ID" value="MCV9932325.1"/>
    <property type="molecule type" value="Genomic_DNA"/>
</dbReference>
<comment type="caution">
    <text evidence="2">The sequence shown here is derived from an EMBL/GenBank/DDBJ whole genome shotgun (WGS) entry which is preliminary data.</text>
</comment>
<protein>
    <submittedName>
        <fullName evidence="2">YtxH domain-containing protein</fullName>
    </submittedName>
</protein>
<evidence type="ECO:0000313" key="2">
    <source>
        <dbReference type="EMBL" id="MCV9932325.1"/>
    </source>
</evidence>
<proteinExistence type="predicted"/>
<dbReference type="Proteomes" id="UP001151133">
    <property type="component" value="Unassembled WGS sequence"/>
</dbReference>
<evidence type="ECO:0000256" key="1">
    <source>
        <dbReference type="SAM" id="Phobius"/>
    </source>
</evidence>
<evidence type="ECO:0000313" key="3">
    <source>
        <dbReference type="Proteomes" id="UP001151133"/>
    </source>
</evidence>
<gene>
    <name evidence="2" type="ORF">OIU80_08520</name>
</gene>
<dbReference type="Pfam" id="PF12732">
    <property type="entry name" value="YtxH"/>
    <property type="match status" value="1"/>
</dbReference>
<name>A0A9X2ZMT6_9FLAO</name>
<feature type="transmembrane region" description="Helical" evidence="1">
    <location>
        <begin position="6"/>
        <end position="27"/>
    </location>
</feature>
<keyword evidence="1" id="KW-0472">Membrane</keyword>
<accession>A0A9X2ZMT6</accession>
<reference evidence="2" key="1">
    <citation type="submission" date="2022-10" db="EMBL/GenBank/DDBJ databases">
        <title>Two novel species of Flavobacterium.</title>
        <authorList>
            <person name="Liu Q."/>
            <person name="Xin Y.-H."/>
        </authorList>
    </citation>
    <scope>NUCLEOTIDE SEQUENCE</scope>
    <source>
        <strain evidence="2">LS1R47</strain>
    </source>
</reference>
<dbReference type="InterPro" id="IPR024623">
    <property type="entry name" value="YtxH"/>
</dbReference>
<keyword evidence="1" id="KW-0812">Transmembrane</keyword>
<keyword evidence="1" id="KW-1133">Transmembrane helix</keyword>
<sequence>MSNNTGNTILALLTGAAIGAGIGILFAPDKGSKTRGRIKHGIDDAKHNLKHKLETSTEGLRDKFLNAKEDLDGTYENLLSNMSYKTEEVISFLETKLADLKTQNAKLQK</sequence>